<organism evidence="2 3">
    <name type="scientific">Marinoscillum luteum</name>
    <dbReference type="NCBI Taxonomy" id="861051"/>
    <lineage>
        <taxon>Bacteria</taxon>
        <taxon>Pseudomonadati</taxon>
        <taxon>Bacteroidota</taxon>
        <taxon>Cytophagia</taxon>
        <taxon>Cytophagales</taxon>
        <taxon>Reichenbachiellaceae</taxon>
        <taxon>Marinoscillum</taxon>
    </lineage>
</organism>
<evidence type="ECO:0008006" key="4">
    <source>
        <dbReference type="Google" id="ProtNLM"/>
    </source>
</evidence>
<name>A0ABW7NAA5_9BACT</name>
<protein>
    <recommendedName>
        <fullName evidence="4">DUF3098 domain-containing protein</fullName>
    </recommendedName>
</protein>
<reference evidence="2 3" key="1">
    <citation type="journal article" date="2013" name="Int. J. Syst. Evol. Microbiol.">
        <title>Marinoscillum luteum sp. nov., isolated from marine sediment.</title>
        <authorList>
            <person name="Cha I.T."/>
            <person name="Park S.J."/>
            <person name="Kim S.J."/>
            <person name="Kim J.G."/>
            <person name="Jung M.Y."/>
            <person name="Shin K.S."/>
            <person name="Kwon K.K."/>
            <person name="Yang S.H."/>
            <person name="Seo Y.S."/>
            <person name="Rhee S.K."/>
        </authorList>
    </citation>
    <scope>NUCLEOTIDE SEQUENCE [LARGE SCALE GENOMIC DNA]</scope>
    <source>
        <strain evidence="2 3">KCTC 23939</strain>
    </source>
</reference>
<accession>A0ABW7NAA5</accession>
<evidence type="ECO:0000313" key="3">
    <source>
        <dbReference type="Proteomes" id="UP001610063"/>
    </source>
</evidence>
<gene>
    <name evidence="2" type="ORF">ACHKAR_13975</name>
</gene>
<dbReference type="EMBL" id="JBIPKE010000018">
    <property type="protein sequence ID" value="MFH6984557.1"/>
    <property type="molecule type" value="Genomic_DNA"/>
</dbReference>
<keyword evidence="1" id="KW-0812">Transmembrane</keyword>
<keyword evidence="1" id="KW-1133">Transmembrane helix</keyword>
<comment type="caution">
    <text evidence="2">The sequence shown here is derived from an EMBL/GenBank/DDBJ whole genome shotgun (WGS) entry which is preliminary data.</text>
</comment>
<dbReference type="Proteomes" id="UP001610063">
    <property type="component" value="Unassembled WGS sequence"/>
</dbReference>
<feature type="transmembrane region" description="Helical" evidence="1">
    <location>
        <begin position="7"/>
        <end position="24"/>
    </location>
</feature>
<feature type="transmembrane region" description="Helical" evidence="1">
    <location>
        <begin position="36"/>
        <end position="55"/>
    </location>
</feature>
<proteinExistence type="predicted"/>
<evidence type="ECO:0000256" key="1">
    <source>
        <dbReference type="SAM" id="Phobius"/>
    </source>
</evidence>
<dbReference type="RefSeq" id="WP_159582305.1">
    <property type="nucleotide sequence ID" value="NZ_JBIPKE010000018.1"/>
</dbReference>
<keyword evidence="3" id="KW-1185">Reference proteome</keyword>
<sequence length="61" mass="7035">MKKPYRYALYFGIGVLIYFAMDGENNPESLEEVHKMAPALIIGVVVLLFLVRYIISKKEKD</sequence>
<evidence type="ECO:0000313" key="2">
    <source>
        <dbReference type="EMBL" id="MFH6984557.1"/>
    </source>
</evidence>
<keyword evidence="1" id="KW-0472">Membrane</keyword>